<evidence type="ECO:0000313" key="3">
    <source>
        <dbReference type="Proteomes" id="UP000292052"/>
    </source>
</evidence>
<dbReference type="InterPro" id="IPR011009">
    <property type="entry name" value="Kinase-like_dom_sf"/>
</dbReference>
<feature type="domain" description="CHK kinase-like" evidence="1">
    <location>
        <begin position="125"/>
        <end position="319"/>
    </location>
</feature>
<keyword evidence="2" id="KW-0808">Transferase</keyword>
<dbReference type="GO" id="GO:0016301">
    <property type="term" value="F:kinase activity"/>
    <property type="evidence" value="ECO:0007669"/>
    <property type="project" value="UniProtKB-KW"/>
</dbReference>
<dbReference type="PANTHER" id="PTHR11012:SF30">
    <property type="entry name" value="PROTEIN KINASE-LIKE DOMAIN-CONTAINING"/>
    <property type="match status" value="1"/>
</dbReference>
<gene>
    <name evidence="2" type="ORF">BDFB_009873</name>
</gene>
<dbReference type="PANTHER" id="PTHR11012">
    <property type="entry name" value="PROTEIN KINASE-LIKE DOMAIN-CONTAINING"/>
    <property type="match status" value="1"/>
</dbReference>
<dbReference type="InterPro" id="IPR004119">
    <property type="entry name" value="EcKL"/>
</dbReference>
<evidence type="ECO:0000259" key="1">
    <source>
        <dbReference type="SMART" id="SM00587"/>
    </source>
</evidence>
<dbReference type="Gene3D" id="3.90.1200.10">
    <property type="match status" value="2"/>
</dbReference>
<protein>
    <submittedName>
        <fullName evidence="2">EcKinase, DUF1679, and/or APH domain containing protein</fullName>
    </submittedName>
</protein>
<dbReference type="SUPFAM" id="SSF56112">
    <property type="entry name" value="Protein kinase-like (PK-like)"/>
    <property type="match status" value="2"/>
</dbReference>
<dbReference type="AlphaFoldDB" id="A0A482VE37"/>
<dbReference type="InterPro" id="IPR015897">
    <property type="entry name" value="CHK_kinase-like"/>
</dbReference>
<organism evidence="2 3">
    <name type="scientific">Asbolus verrucosus</name>
    <name type="common">Desert ironclad beetle</name>
    <dbReference type="NCBI Taxonomy" id="1661398"/>
    <lineage>
        <taxon>Eukaryota</taxon>
        <taxon>Metazoa</taxon>
        <taxon>Ecdysozoa</taxon>
        <taxon>Arthropoda</taxon>
        <taxon>Hexapoda</taxon>
        <taxon>Insecta</taxon>
        <taxon>Pterygota</taxon>
        <taxon>Neoptera</taxon>
        <taxon>Endopterygota</taxon>
        <taxon>Coleoptera</taxon>
        <taxon>Polyphaga</taxon>
        <taxon>Cucujiformia</taxon>
        <taxon>Tenebrionidae</taxon>
        <taxon>Pimeliinae</taxon>
        <taxon>Asbolus</taxon>
    </lineage>
</organism>
<dbReference type="EMBL" id="QDEB01108969">
    <property type="protein sequence ID" value="RZB73450.1"/>
    <property type="molecule type" value="Genomic_DNA"/>
</dbReference>
<proteinExistence type="predicted"/>
<dbReference type="Pfam" id="PF02958">
    <property type="entry name" value="EcKL"/>
    <property type="match status" value="2"/>
</dbReference>
<reference evidence="2 3" key="1">
    <citation type="submission" date="2017-03" db="EMBL/GenBank/DDBJ databases">
        <title>Genome of the blue death feigning beetle - Asbolus verrucosus.</title>
        <authorList>
            <person name="Rider S.D."/>
        </authorList>
    </citation>
    <scope>NUCLEOTIDE SEQUENCE [LARGE SCALE GENOMIC DNA]</scope>
    <source>
        <strain evidence="2">Butters</strain>
        <tissue evidence="2">Head and leg muscle</tissue>
    </source>
</reference>
<feature type="domain" description="CHK kinase-like" evidence="1">
    <location>
        <begin position="486"/>
        <end position="678"/>
    </location>
</feature>
<dbReference type="SMART" id="SM00587">
    <property type="entry name" value="CHK"/>
    <property type="match status" value="2"/>
</dbReference>
<keyword evidence="2" id="KW-0418">Kinase</keyword>
<dbReference type="OrthoDB" id="8250698at2759"/>
<accession>A0A482VE37</accession>
<keyword evidence="3" id="KW-1185">Reference proteome</keyword>
<evidence type="ECO:0000313" key="2">
    <source>
        <dbReference type="EMBL" id="RZB73450.1"/>
    </source>
</evidence>
<name>A0A482VE37_ASBVE</name>
<comment type="caution">
    <text evidence="2">The sequence shown here is derived from an EMBL/GenBank/DDBJ whole genome shotgun (WGS) entry which is preliminary data.</text>
</comment>
<dbReference type="Proteomes" id="UP000292052">
    <property type="component" value="Unassembled WGS sequence"/>
</dbReference>
<sequence length="763" mass="89240">MFNKKVQQWVHLALEDEDLTNYNIEVHGKTNKDDGYMGNVTFVTVSGENKDGKTKILDLVIKSSKESDTFRKQVPLKDAFEKEIFIYDVVQTVFNNFQREIGIDKPVEVAPHCYATQATGTSEVLILENLKPKGYQLWDRKTPMDFDHTKLVLETFGKWHALSLAVKTQKPDIFEKLTRNTRNTFSEFLSKAKVTDFIWEKFDESREHLIFAHELEALKKLDFNREDVDYIINGLFFEDPKYHVFLHGDCWTNNFLFQYNKNSTKPLDMRLIDWQMSGLGSPVLDLSYFFYCCCWNDVDENLEEWLQIYYDSLTNQLKELGSDPEEVFSFNTLMRHWRRFSRYGVIIGSFILRFSLCEEDDAPDFAEAAEQEFALKHEALSDLKIEIHGRTNKDEGYFGNITFITVSGKTKTGTIKVLDLVIKSSQENKKFRKQVPIKEAFENEVFVYNEIISQFEEFQKRKGIKKPVTVTPYCYAAQATGTNEALILENLKPKGYQLWNRKVAMTFDHVRIVLEAYGKWHALSLALKTQQPEVFEKLARKAKNMFSEFILKAKLIDHIWEKFNKSKERLVSTNESADLKKLQFSKEDVEYVLSGLFSEEPTYQVFVHGDAWTNNFLFKLEENTPTSVCIIDWQFSSLGSPIIDISNFLYCCCPTEDYEDLEELLQIYHKGLTEQLRELGSNSEEVFPFNILMSHWRKFSRFGLIFSSFILRFSLCEADDAPDFAEAAERGEDFLNNFYFAVRDEDAYFKRVKHNLLHYARHV</sequence>